<gene>
    <name evidence="1" type="ORF">EGT49_08575</name>
</gene>
<dbReference type="Pfam" id="PF11148">
    <property type="entry name" value="DUF2922"/>
    <property type="match status" value="1"/>
</dbReference>
<proteinExistence type="predicted"/>
<reference evidence="1 2" key="1">
    <citation type="submission" date="2018-10" db="EMBL/GenBank/DDBJ databases">
        <title>Lactobacillus sp. R7 and Lactobacillus sp. R19 isolated from fermented mustard green product of Taiwan.</title>
        <authorList>
            <person name="Lin S.-T."/>
        </authorList>
    </citation>
    <scope>NUCLEOTIDE SEQUENCE [LARGE SCALE GENOMIC DNA]</scope>
    <source>
        <strain evidence="1 2">BCRC 81127</strain>
    </source>
</reference>
<dbReference type="EMBL" id="RKLY01000021">
    <property type="protein sequence ID" value="TGD22560.1"/>
    <property type="molecule type" value="Genomic_DNA"/>
</dbReference>
<evidence type="ECO:0000313" key="1">
    <source>
        <dbReference type="EMBL" id="TGD22560.1"/>
    </source>
</evidence>
<organism evidence="1 2">
    <name type="scientific">Companilactobacillus suantsaicola</name>
    <dbReference type="NCBI Taxonomy" id="2487723"/>
    <lineage>
        <taxon>Bacteria</taxon>
        <taxon>Bacillati</taxon>
        <taxon>Bacillota</taxon>
        <taxon>Bacilli</taxon>
        <taxon>Lactobacillales</taxon>
        <taxon>Lactobacillaceae</taxon>
        <taxon>Companilactobacillus</taxon>
    </lineage>
</organism>
<name>A0A4Z0JHX8_9LACO</name>
<keyword evidence="2" id="KW-1185">Reference proteome</keyword>
<dbReference type="AlphaFoldDB" id="A0A4Z0JHX8"/>
<dbReference type="RefSeq" id="WP_135373435.1">
    <property type="nucleotide sequence ID" value="NZ_RKLY01000021.1"/>
</dbReference>
<protein>
    <submittedName>
        <fullName evidence="1">DUF2922 domain-containing protein</fullName>
    </submittedName>
</protein>
<dbReference type="Proteomes" id="UP000298021">
    <property type="component" value="Unassembled WGS sequence"/>
</dbReference>
<sequence>MKKLQLKFKTADGKNKDLVLSYVKDGLDETTVKQAMDKIQASKLFEKNTFQLYNEILGAKYVDREESTIF</sequence>
<accession>A0A4Z0JHX8</accession>
<dbReference type="InterPro" id="IPR021321">
    <property type="entry name" value="DUF2922"/>
</dbReference>
<evidence type="ECO:0000313" key="2">
    <source>
        <dbReference type="Proteomes" id="UP000298021"/>
    </source>
</evidence>
<comment type="caution">
    <text evidence="1">The sequence shown here is derived from an EMBL/GenBank/DDBJ whole genome shotgun (WGS) entry which is preliminary data.</text>
</comment>
<dbReference type="OrthoDB" id="2323347at2"/>